<evidence type="ECO:0000256" key="1">
    <source>
        <dbReference type="SAM" id="MobiDB-lite"/>
    </source>
</evidence>
<accession>A0AAU0PYV1</accession>
<keyword evidence="3" id="KW-1185">Reference proteome</keyword>
<evidence type="ECO:0000313" key="2">
    <source>
        <dbReference type="EMBL" id="WPF25415.1"/>
    </source>
</evidence>
<dbReference type="AlphaFoldDB" id="A0AAU0PYV1"/>
<gene>
    <name evidence="2" type="ORF">Q0N40_02365</name>
</gene>
<dbReference type="Proteomes" id="UP001174314">
    <property type="component" value="Chromosome"/>
</dbReference>
<dbReference type="Pfam" id="PF05133">
    <property type="entry name" value="SPP1_portal"/>
    <property type="match status" value="1"/>
</dbReference>
<dbReference type="KEGG" id="cpsk:Q0N40_02365"/>
<protein>
    <submittedName>
        <fullName evidence="2">Phage portal protein</fullName>
    </submittedName>
</protein>
<organism evidence="2 3">
    <name type="scientific">Corynebacterium pseudokroppenstedtii</name>
    <dbReference type="NCBI Taxonomy" id="2804917"/>
    <lineage>
        <taxon>Bacteria</taxon>
        <taxon>Bacillati</taxon>
        <taxon>Actinomycetota</taxon>
        <taxon>Actinomycetes</taxon>
        <taxon>Mycobacteriales</taxon>
        <taxon>Corynebacteriaceae</taxon>
        <taxon>Corynebacterium</taxon>
    </lineage>
</organism>
<feature type="region of interest" description="Disordered" evidence="1">
    <location>
        <begin position="450"/>
        <end position="492"/>
    </location>
</feature>
<dbReference type="EMBL" id="CP137757">
    <property type="protein sequence ID" value="WPF25415.1"/>
    <property type="molecule type" value="Genomic_DNA"/>
</dbReference>
<name>A0AAU0PYV1_9CORY</name>
<dbReference type="InterPro" id="IPR021145">
    <property type="entry name" value="Portal_protein_SPP1_Gp6-like"/>
</dbReference>
<sequence>MIEGLTQTEDDILSLLSSQVGAHRASNERLAAYYDGTHRVRRIGVAVPRTLGDIGVVSGWPATIVDTYGDLLRMDGFISPDYPDQMRTITRRFNVPLRVSEAILDMLIFGLGLLAVEPDTTGQFRLRSVSPMSGSLLWDDATNSPVAGYRRSGVDSQGYYREVLYLRGQIVIVLQDTARIQSVQRYPIPDNGFPMFRLRNRLRTSHWSGQSEITPAVQYLTDAAARTLENMEYNSEFYASPQRWATGASPEDFGYDPDGMSEFDRVEMGWRTSIGKMLVLNGDEDDQKQPSVGQFASSPPTPFIEQVRAYSQLIASESKIPAQYFGFMTQNPPSGDSIRVWKEQLIRASEIKTELMNPDLIALAQVLASLTEFDDEVDADRLADGLEVDWRDPATASKAADADWALKLLSAGVLSPDSQVLLENLHFSAADRLRIEQENRGKRLSALAKVMAASKTDSDQSSSPNDTEDGATEAEQVPSPDENASQDAKEGR</sequence>
<dbReference type="RefSeq" id="WP_204088097.1">
    <property type="nucleotide sequence ID" value="NZ_CP137757.1"/>
</dbReference>
<evidence type="ECO:0000313" key="3">
    <source>
        <dbReference type="Proteomes" id="UP001174314"/>
    </source>
</evidence>
<proteinExistence type="predicted"/>
<reference evidence="2 3" key="1">
    <citation type="submission" date="2023-10" db="EMBL/GenBank/DDBJ databases">
        <title>complete genome sequence of Corynebacterium pseudokroppenstedtii P15-C1.</title>
        <authorList>
            <person name="Bruggemann H."/>
            <person name="Poehlein A."/>
        </authorList>
    </citation>
    <scope>NUCLEOTIDE SEQUENCE [LARGE SCALE GENOMIC DNA]</scope>
    <source>
        <strain evidence="2 3">P15_C1</strain>
    </source>
</reference>